<evidence type="ECO:0000256" key="7">
    <source>
        <dbReference type="RuleBase" id="RU363032"/>
    </source>
</evidence>
<organism evidence="9 10">
    <name type="scientific">Hominilimicola fabiformis</name>
    <dbReference type="NCBI Taxonomy" id="2885356"/>
    <lineage>
        <taxon>Bacteria</taxon>
        <taxon>Bacillati</taxon>
        <taxon>Bacillota</taxon>
        <taxon>Clostridia</taxon>
        <taxon>Eubacteriales</taxon>
        <taxon>Oscillospiraceae</taxon>
        <taxon>Hominilimicola</taxon>
    </lineage>
</organism>
<evidence type="ECO:0000256" key="4">
    <source>
        <dbReference type="ARBA" id="ARBA00022692"/>
    </source>
</evidence>
<comment type="subcellular location">
    <subcellularLocation>
        <location evidence="1 7">Cell membrane</location>
        <topology evidence="1 7">Multi-pass membrane protein</topology>
    </subcellularLocation>
</comment>
<evidence type="ECO:0000256" key="5">
    <source>
        <dbReference type="ARBA" id="ARBA00022989"/>
    </source>
</evidence>
<evidence type="ECO:0000313" key="9">
    <source>
        <dbReference type="EMBL" id="MCC2209201.1"/>
    </source>
</evidence>
<dbReference type="Proteomes" id="UP001198242">
    <property type="component" value="Unassembled WGS sequence"/>
</dbReference>
<keyword evidence="3" id="KW-1003">Cell membrane</keyword>
<dbReference type="GO" id="GO:0055085">
    <property type="term" value="P:transmembrane transport"/>
    <property type="evidence" value="ECO:0007669"/>
    <property type="project" value="InterPro"/>
</dbReference>
<feature type="transmembrane region" description="Helical" evidence="7">
    <location>
        <begin position="85"/>
        <end position="104"/>
    </location>
</feature>
<evidence type="ECO:0000313" key="10">
    <source>
        <dbReference type="Proteomes" id="UP001198242"/>
    </source>
</evidence>
<dbReference type="InterPro" id="IPR000515">
    <property type="entry name" value="MetI-like"/>
</dbReference>
<feature type="transmembrane region" description="Helical" evidence="7">
    <location>
        <begin position="189"/>
        <end position="212"/>
    </location>
</feature>
<keyword evidence="2 7" id="KW-0813">Transport</keyword>
<dbReference type="RefSeq" id="WP_308455603.1">
    <property type="nucleotide sequence ID" value="NZ_JAJEQM010000001.1"/>
</dbReference>
<evidence type="ECO:0000259" key="8">
    <source>
        <dbReference type="PROSITE" id="PS50928"/>
    </source>
</evidence>
<keyword evidence="4 7" id="KW-0812">Transmembrane</keyword>
<keyword evidence="6 7" id="KW-0472">Membrane</keyword>
<dbReference type="PROSITE" id="PS50928">
    <property type="entry name" value="ABC_TM1"/>
    <property type="match status" value="1"/>
</dbReference>
<feature type="domain" description="ABC transmembrane type-1" evidence="8">
    <location>
        <begin position="81"/>
        <end position="282"/>
    </location>
</feature>
<evidence type="ECO:0000256" key="2">
    <source>
        <dbReference type="ARBA" id="ARBA00022448"/>
    </source>
</evidence>
<dbReference type="EMBL" id="JAJEQM010000001">
    <property type="protein sequence ID" value="MCC2209201.1"/>
    <property type="molecule type" value="Genomic_DNA"/>
</dbReference>
<evidence type="ECO:0000256" key="3">
    <source>
        <dbReference type="ARBA" id="ARBA00022475"/>
    </source>
</evidence>
<dbReference type="InterPro" id="IPR035906">
    <property type="entry name" value="MetI-like_sf"/>
</dbReference>
<dbReference type="Pfam" id="PF00528">
    <property type="entry name" value="BPD_transp_1"/>
    <property type="match status" value="1"/>
</dbReference>
<dbReference type="PANTHER" id="PTHR43744:SF9">
    <property type="entry name" value="POLYGALACTURONAN_RHAMNOGALACTURONAN TRANSPORT SYSTEM PERMEASE PROTEIN YTCP"/>
    <property type="match status" value="1"/>
</dbReference>
<feature type="transmembrane region" description="Helical" evidence="7">
    <location>
        <begin position="148"/>
        <end position="168"/>
    </location>
</feature>
<comment type="caution">
    <text evidence="9">The sequence shown here is derived from an EMBL/GenBank/DDBJ whole genome shotgun (WGS) entry which is preliminary data.</text>
</comment>
<gene>
    <name evidence="9" type="ORF">LKE05_00085</name>
</gene>
<evidence type="ECO:0000256" key="6">
    <source>
        <dbReference type="ARBA" id="ARBA00023136"/>
    </source>
</evidence>
<protein>
    <submittedName>
        <fullName evidence="9">Carbohydrate ABC transporter permease</fullName>
    </submittedName>
</protein>
<dbReference type="GO" id="GO:0005886">
    <property type="term" value="C:plasma membrane"/>
    <property type="evidence" value="ECO:0007669"/>
    <property type="project" value="UniProtKB-SubCell"/>
</dbReference>
<reference evidence="9 10" key="1">
    <citation type="submission" date="2021-10" db="EMBL/GenBank/DDBJ databases">
        <title>Anaerobic single-cell dispensing facilitates the cultivation of human gut bacteria.</title>
        <authorList>
            <person name="Afrizal A."/>
        </authorList>
    </citation>
    <scope>NUCLEOTIDE SEQUENCE [LARGE SCALE GENOMIC DNA]</scope>
    <source>
        <strain evidence="9 10">CLA-AA-H232</strain>
    </source>
</reference>
<feature type="transmembrane region" description="Helical" evidence="7">
    <location>
        <begin position="116"/>
        <end position="136"/>
    </location>
</feature>
<evidence type="ECO:0000256" key="1">
    <source>
        <dbReference type="ARBA" id="ARBA00004651"/>
    </source>
</evidence>
<dbReference type="CDD" id="cd06261">
    <property type="entry name" value="TM_PBP2"/>
    <property type="match status" value="1"/>
</dbReference>
<name>A0AAE3DWQ6_9FIRM</name>
<dbReference type="Gene3D" id="1.10.3720.10">
    <property type="entry name" value="MetI-like"/>
    <property type="match status" value="1"/>
</dbReference>
<comment type="similarity">
    <text evidence="7">Belongs to the binding-protein-dependent transport system permease family.</text>
</comment>
<dbReference type="SUPFAM" id="SSF161098">
    <property type="entry name" value="MetI-like"/>
    <property type="match status" value="1"/>
</dbReference>
<proteinExistence type="inferred from homology"/>
<feature type="transmembrane region" description="Helical" evidence="7">
    <location>
        <begin position="266"/>
        <end position="286"/>
    </location>
</feature>
<feature type="transmembrane region" description="Helical" evidence="7">
    <location>
        <begin position="21"/>
        <end position="42"/>
    </location>
</feature>
<dbReference type="AlphaFoldDB" id="A0AAE3DWQ6"/>
<dbReference type="PANTHER" id="PTHR43744">
    <property type="entry name" value="ABC TRANSPORTER PERMEASE PROTEIN MG189-RELATED-RELATED"/>
    <property type="match status" value="1"/>
</dbReference>
<sequence length="301" mass="33864">MSVKAKKSIKTSKQDTLFYAVIYAVILLILIILLWPLIFIVSSSLSSKEAVMAGRVFLLPVNFSLEGYKAVFQTNEVLIGFRNTVLYTLFGTMLNVALTLIAAYPLSRKDLPYRRMWSFIFTFTMIFSGGMIPTYMVVNKLGLMNSPLAMILPTAMSVYNLMIARTFMENSIPSELLEAARVDGCDDIAYFWKILLPLSKPVIAVITLYYAVAHWNSYFNAFLYITDAKLNPLQIVLRNILLANQIDTAMTTDFDTMTSKQGLADVLKYSLIVVSTLPVMIMYPFVQKYFTKGVMIGAVKG</sequence>
<keyword evidence="5 7" id="KW-1133">Transmembrane helix</keyword>
<keyword evidence="10" id="KW-1185">Reference proteome</keyword>
<accession>A0AAE3DWQ6</accession>